<proteinExistence type="predicted"/>
<accession>A0A0V8GCZ9</accession>
<evidence type="ECO:0000313" key="5">
    <source>
        <dbReference type="EMBL" id="KSU48107.1"/>
    </source>
</evidence>
<dbReference type="Gene3D" id="1.10.357.10">
    <property type="entry name" value="Tetracycline Repressor, domain 2"/>
    <property type="match status" value="1"/>
</dbReference>
<dbReference type="Gene3D" id="1.10.10.60">
    <property type="entry name" value="Homeodomain-like"/>
    <property type="match status" value="1"/>
</dbReference>
<dbReference type="GeneID" id="90838291"/>
<dbReference type="AlphaFoldDB" id="A0A0V8GCZ9"/>
<name>A0A0V8GCZ9_9BACL</name>
<dbReference type="SUPFAM" id="SSF46689">
    <property type="entry name" value="Homeodomain-like"/>
    <property type="match status" value="1"/>
</dbReference>
<dbReference type="InterPro" id="IPR009057">
    <property type="entry name" value="Homeodomain-like_sf"/>
</dbReference>
<dbReference type="RefSeq" id="WP_035398890.1">
    <property type="nucleotide sequence ID" value="NZ_FMYN01000005.1"/>
</dbReference>
<dbReference type="GO" id="GO:0003677">
    <property type="term" value="F:DNA binding"/>
    <property type="evidence" value="ECO:0007669"/>
    <property type="project" value="UniProtKB-UniRule"/>
</dbReference>
<dbReference type="PANTHER" id="PTHR43479">
    <property type="entry name" value="ACREF/ENVCD OPERON REPRESSOR-RELATED"/>
    <property type="match status" value="1"/>
</dbReference>
<evidence type="ECO:0000256" key="1">
    <source>
        <dbReference type="ARBA" id="ARBA00023125"/>
    </source>
</evidence>
<dbReference type="InterPro" id="IPR050624">
    <property type="entry name" value="HTH-type_Tx_Regulator"/>
</dbReference>
<organism evidence="5 7">
    <name type="scientific">Exiguobacterium indicum</name>
    <dbReference type="NCBI Taxonomy" id="296995"/>
    <lineage>
        <taxon>Bacteria</taxon>
        <taxon>Bacillati</taxon>
        <taxon>Bacillota</taxon>
        <taxon>Bacilli</taxon>
        <taxon>Bacillales</taxon>
        <taxon>Bacillales Family XII. Incertae Sedis</taxon>
        <taxon>Exiguobacterium</taxon>
    </lineage>
</organism>
<keyword evidence="8" id="KW-1185">Reference proteome</keyword>
<dbReference type="PRINTS" id="PR00455">
    <property type="entry name" value="HTHTETR"/>
</dbReference>
<dbReference type="EMBL" id="JBAWKY010000005">
    <property type="protein sequence ID" value="MEI4463643.1"/>
    <property type="molecule type" value="Genomic_DNA"/>
</dbReference>
<feature type="domain" description="HTH tetR-type" evidence="4">
    <location>
        <begin position="4"/>
        <end position="64"/>
    </location>
</feature>
<dbReference type="Proteomes" id="UP001387110">
    <property type="component" value="Unassembled WGS sequence"/>
</dbReference>
<feature type="DNA-binding region" description="H-T-H motif" evidence="2">
    <location>
        <begin position="27"/>
        <end position="46"/>
    </location>
</feature>
<gene>
    <name evidence="5" type="ORF">AS033_13290</name>
    <name evidence="6" type="ORF">SZL87_14545</name>
</gene>
<reference evidence="5 7" key="1">
    <citation type="journal article" date="2015" name="Int. J. Syst. Evol. Microbiol.">
        <title>Exiguobacterium enclense sp. nov., isolated from sediment.</title>
        <authorList>
            <person name="Dastager S.G."/>
            <person name="Mawlankar R."/>
            <person name="Sonalkar V.V."/>
            <person name="Thorat M.N."/>
            <person name="Mual P."/>
            <person name="Verma A."/>
            <person name="Krishnamurthi S."/>
            <person name="Tang S.K."/>
            <person name="Li W.J."/>
        </authorList>
    </citation>
    <scope>NUCLEOTIDE SEQUENCE [LARGE SCALE GENOMIC DNA]</scope>
    <source>
        <strain evidence="5 7">NIO-1109</strain>
    </source>
</reference>
<dbReference type="OrthoDB" id="9812484at2"/>
<dbReference type="PANTHER" id="PTHR43479:SF11">
    <property type="entry name" value="ACREF_ENVCD OPERON REPRESSOR-RELATED"/>
    <property type="match status" value="1"/>
</dbReference>
<protein>
    <submittedName>
        <fullName evidence="5">TetR family transcriptional regulator</fullName>
    </submittedName>
    <submittedName>
        <fullName evidence="6">TetR/AcrR family transcriptional regulator</fullName>
    </submittedName>
</protein>
<keyword evidence="1 2" id="KW-0238">DNA-binding</keyword>
<dbReference type="PROSITE" id="PS50977">
    <property type="entry name" value="HTH_TETR_2"/>
    <property type="match status" value="1"/>
</dbReference>
<comment type="caution">
    <text evidence="5">The sequence shown here is derived from an EMBL/GenBank/DDBJ whole genome shotgun (WGS) entry which is preliminary data.</text>
</comment>
<dbReference type="Pfam" id="PF00440">
    <property type="entry name" value="TetR_N"/>
    <property type="match status" value="1"/>
</dbReference>
<keyword evidence="3" id="KW-0175">Coiled coil</keyword>
<feature type="coiled-coil region" evidence="3">
    <location>
        <begin position="61"/>
        <end position="120"/>
    </location>
</feature>
<evidence type="ECO:0000256" key="3">
    <source>
        <dbReference type="SAM" id="Coils"/>
    </source>
</evidence>
<dbReference type="EMBL" id="LNQL01000005">
    <property type="protein sequence ID" value="KSU48107.1"/>
    <property type="molecule type" value="Genomic_DNA"/>
</dbReference>
<evidence type="ECO:0000256" key="2">
    <source>
        <dbReference type="PROSITE-ProRule" id="PRU00335"/>
    </source>
</evidence>
<evidence type="ECO:0000313" key="8">
    <source>
        <dbReference type="Proteomes" id="UP001387110"/>
    </source>
</evidence>
<evidence type="ECO:0000313" key="7">
    <source>
        <dbReference type="Proteomes" id="UP000053797"/>
    </source>
</evidence>
<sequence length="184" mass="21569">MTQSDKEILILDSAMACFSELGYKGTTIERVARRAHVGKPTVYQLFESKLNLFESLVTRVLQEMKEEAERAYVEHATVEENKQAMIDAIVYHQQQHLFILQIIEETRNLKLQEMQELRTRIERHVVEYLKTLLETRLGQDDRDVPVDVTAFLIFRTYIALIAEWPSIAHPLELDTIRRAMLRIL</sequence>
<dbReference type="Proteomes" id="UP000053797">
    <property type="component" value="Unassembled WGS sequence"/>
</dbReference>
<evidence type="ECO:0000259" key="4">
    <source>
        <dbReference type="PROSITE" id="PS50977"/>
    </source>
</evidence>
<evidence type="ECO:0000313" key="6">
    <source>
        <dbReference type="EMBL" id="MEI4463643.1"/>
    </source>
</evidence>
<reference evidence="6 8" key="2">
    <citation type="submission" date="2023-12" db="EMBL/GenBank/DDBJ databases">
        <authorList>
            <person name="Easwaran N."/>
            <person name="Lazarus H.P.S."/>
        </authorList>
    </citation>
    <scope>NUCLEOTIDE SEQUENCE [LARGE SCALE GENOMIC DNA]</scope>
    <source>
        <strain evidence="6 8">VIT-2023</strain>
    </source>
</reference>
<dbReference type="InterPro" id="IPR001647">
    <property type="entry name" value="HTH_TetR"/>
</dbReference>